<keyword evidence="1" id="KW-1133">Transmembrane helix</keyword>
<protein>
    <recommendedName>
        <fullName evidence="4">PH domain-containing protein</fullName>
    </recommendedName>
</protein>
<dbReference type="Proteomes" id="UP000279275">
    <property type="component" value="Unassembled WGS sequence"/>
</dbReference>
<keyword evidence="3" id="KW-1185">Reference proteome</keyword>
<reference evidence="2 3" key="1">
    <citation type="submission" date="2018-10" db="EMBL/GenBank/DDBJ databases">
        <title>Isolation from cow dung.</title>
        <authorList>
            <person name="Ling L."/>
        </authorList>
    </citation>
    <scope>NUCLEOTIDE SEQUENCE [LARGE SCALE GENOMIC DNA]</scope>
    <source>
        <strain evidence="2 3">NEAU-LL90</strain>
    </source>
</reference>
<evidence type="ECO:0000313" key="3">
    <source>
        <dbReference type="Proteomes" id="UP000279275"/>
    </source>
</evidence>
<comment type="caution">
    <text evidence="2">The sequence shown here is derived from an EMBL/GenBank/DDBJ whole genome shotgun (WGS) entry which is preliminary data.</text>
</comment>
<sequence length="182" mass="19921">MVRAGEVSSQRMLLYGVLGAVPGLVAGAAIVAGFGIGRIFTGILAGVLLTVALLVLMFRRDGIELGPDRIERRTLWRRHTLGWDRVVAARFTLGEGGRWELALDLVPGEEPPYGELILLSIPPVVRPVGNAYEDRKREQVGEIRNLLRDKKIPVTILPGIALALTLHWKLTPPSAGNHRQNT</sequence>
<name>A0A3M2L8W6_9NOCA</name>
<accession>A0A3M2L8W6</accession>
<feature type="transmembrane region" description="Helical" evidence="1">
    <location>
        <begin position="12"/>
        <end position="33"/>
    </location>
</feature>
<dbReference type="RefSeq" id="WP_122189671.1">
    <property type="nucleotide sequence ID" value="NZ_RFFH01000008.1"/>
</dbReference>
<keyword evidence="1" id="KW-0472">Membrane</keyword>
<evidence type="ECO:0008006" key="4">
    <source>
        <dbReference type="Google" id="ProtNLM"/>
    </source>
</evidence>
<proteinExistence type="predicted"/>
<feature type="transmembrane region" description="Helical" evidence="1">
    <location>
        <begin position="39"/>
        <end position="58"/>
    </location>
</feature>
<dbReference type="EMBL" id="RFFH01000008">
    <property type="protein sequence ID" value="RMI31008.1"/>
    <property type="molecule type" value="Genomic_DNA"/>
</dbReference>
<dbReference type="OrthoDB" id="4556366at2"/>
<dbReference type="AlphaFoldDB" id="A0A3M2L8W6"/>
<keyword evidence="1" id="KW-0812">Transmembrane</keyword>
<evidence type="ECO:0000256" key="1">
    <source>
        <dbReference type="SAM" id="Phobius"/>
    </source>
</evidence>
<gene>
    <name evidence="2" type="ORF">EBN03_20535</name>
</gene>
<organism evidence="2 3">
    <name type="scientific">Nocardia stercoris</name>
    <dbReference type="NCBI Taxonomy" id="2483361"/>
    <lineage>
        <taxon>Bacteria</taxon>
        <taxon>Bacillati</taxon>
        <taxon>Actinomycetota</taxon>
        <taxon>Actinomycetes</taxon>
        <taxon>Mycobacteriales</taxon>
        <taxon>Nocardiaceae</taxon>
        <taxon>Nocardia</taxon>
    </lineage>
</organism>
<evidence type="ECO:0000313" key="2">
    <source>
        <dbReference type="EMBL" id="RMI31008.1"/>
    </source>
</evidence>